<evidence type="ECO:0000256" key="1">
    <source>
        <dbReference type="SAM" id="Phobius"/>
    </source>
</evidence>
<reference evidence="2 4" key="1">
    <citation type="submission" date="2021-03" db="EMBL/GenBank/DDBJ databases">
        <title>Draft genome and methylome analysis of Thiotrix fructosivoruns ATCC 49748.</title>
        <authorList>
            <person name="Fomenkov A."/>
            <person name="Grabovich M.Y."/>
            <person name="Roberts R.J."/>
        </authorList>
    </citation>
    <scope>NUCLEOTIDE SEQUENCE [LARGE SCALE GENOMIC DNA]</scope>
    <source>
        <strain evidence="2 4">ATCC 49748</strain>
    </source>
</reference>
<feature type="transmembrane region" description="Helical" evidence="1">
    <location>
        <begin position="20"/>
        <end position="40"/>
    </location>
</feature>
<dbReference type="RefSeq" id="WP_207251248.1">
    <property type="nucleotide sequence ID" value="NZ_JAFMPM010000006.1"/>
</dbReference>
<protein>
    <submittedName>
        <fullName evidence="3">Uncharacterized protein</fullName>
    </submittedName>
</protein>
<reference evidence="3" key="2">
    <citation type="submission" date="2021-04" db="EMBL/GenBank/DDBJ databases">
        <title>Complete Genome and methylome analysis of Thiothrix fructosivorans ATCC 49748.</title>
        <authorList>
            <person name="Fomenkov A."/>
            <person name="Sun L."/>
            <person name="Vincze T."/>
            <person name="Grabovich M.Y."/>
            <person name="Roberts R.J."/>
        </authorList>
    </citation>
    <scope>NUCLEOTIDE SEQUENCE</scope>
    <source>
        <strain evidence="3">ATCC 49748</strain>
    </source>
</reference>
<keyword evidence="1" id="KW-0812">Transmembrane</keyword>
<gene>
    <name evidence="3" type="ORF">J1836_001165</name>
    <name evidence="2" type="ORF">J1836_11650</name>
</gene>
<keyword evidence="1" id="KW-1133">Transmembrane helix</keyword>
<keyword evidence="1" id="KW-0472">Membrane</keyword>
<dbReference type="AlphaFoldDB" id="A0A8B0SJ21"/>
<dbReference type="Proteomes" id="UP000664466">
    <property type="component" value="Unassembled WGS sequence"/>
</dbReference>
<name>A0A8B0SJ21_9GAMM</name>
<sequence length="304" mass="32680">MAQLLVKKSSWWEFNAKQAIIWLPVAAVQASTLAGLGYFYHRLNALEALPAVPPQPLLANTLQDVAPPTPTVRTSRIPPPLPPMPAPIPVALQVTLASSATQDVMRVGQDFSTAEKPAVTKLPKPAVKNKTTDASKERVSKKNVQDAVMETTFVSLDPTAEANLAALPAPADLETAANADMAAVVIEPVPDATIAVDSEIVPHRTAPVGVSKWVYLGELRDYGWHGQKLRIPSDSGLPEEGGTYHTQQIHGLYDEPHGRRVMGGFQLGDTVTVQKVRQEDNGGVWAEVRKVRSVGKPGCVTCTQ</sequence>
<dbReference type="EMBL" id="JAFMPM010000006">
    <property type="protein sequence ID" value="MBO0613565.1"/>
    <property type="molecule type" value="Genomic_DNA"/>
</dbReference>
<evidence type="ECO:0000313" key="2">
    <source>
        <dbReference type="EMBL" id="MBO0613565.1"/>
    </source>
</evidence>
<accession>A0A8B0SJ21</accession>
<evidence type="ECO:0000313" key="3">
    <source>
        <dbReference type="EMBL" id="QTX11014.1"/>
    </source>
</evidence>
<keyword evidence="4" id="KW-1185">Reference proteome</keyword>
<organism evidence="3">
    <name type="scientific">Thiothrix fructosivorans</name>
    <dbReference type="NCBI Taxonomy" id="111770"/>
    <lineage>
        <taxon>Bacteria</taxon>
        <taxon>Pseudomonadati</taxon>
        <taxon>Pseudomonadota</taxon>
        <taxon>Gammaproteobacteria</taxon>
        <taxon>Thiotrichales</taxon>
        <taxon>Thiotrichaceae</taxon>
        <taxon>Thiothrix</taxon>
    </lineage>
</organism>
<proteinExistence type="predicted"/>
<evidence type="ECO:0000313" key="4">
    <source>
        <dbReference type="Proteomes" id="UP000664466"/>
    </source>
</evidence>
<dbReference type="EMBL" id="CP072748">
    <property type="protein sequence ID" value="QTX11014.1"/>
    <property type="molecule type" value="Genomic_DNA"/>
</dbReference>